<proteinExistence type="predicted"/>
<dbReference type="Proteomes" id="UP000838412">
    <property type="component" value="Chromosome 14"/>
</dbReference>
<gene>
    <name evidence="1" type="primary">Hypp7336</name>
    <name evidence="1" type="ORF">BLAG_LOCUS7172</name>
</gene>
<sequence>MSAFAPFWKRLALVCPQLVGRELYLDFLGAGPERKFVLLSGGKILDCPSGVTFYSRKKWFTRLVKAVPMLKKKNATFLTYNSYTLPGRSGWRMDKVMKYLKMNEGKTIDVEMFFRPPPSTQELQQLRIERKKQRFPAFLEELVEACPQLVGRELYLNVGHPESEQKFVLLSGGKIQDCRIGAIFDTRQAWVKNVVDTIPEIKEIVSVACTSLSKCSYTLPGRGGWKMINVMKYLRNNGDKTINAEMFFQPRTQKLQRVEKKYANIWEELADTCPQLVGRKLFLNVRRPEFEQKFVLLSGGKIQDCRTGVIFDGRQDWLKNTGLNKYGCPIARGK</sequence>
<keyword evidence="2" id="KW-1185">Reference proteome</keyword>
<dbReference type="EMBL" id="OV696699">
    <property type="protein sequence ID" value="CAH1244552.1"/>
    <property type="molecule type" value="Genomic_DNA"/>
</dbReference>
<accession>A0A8J9YZM0</accession>
<reference evidence="1" key="1">
    <citation type="submission" date="2022-01" db="EMBL/GenBank/DDBJ databases">
        <authorList>
            <person name="Braso-Vives M."/>
        </authorList>
    </citation>
    <scope>NUCLEOTIDE SEQUENCE</scope>
</reference>
<name>A0A8J9YZM0_BRALA</name>
<protein>
    <submittedName>
        <fullName evidence="1">Hypp7336 protein</fullName>
    </submittedName>
</protein>
<evidence type="ECO:0000313" key="1">
    <source>
        <dbReference type="EMBL" id="CAH1244552.1"/>
    </source>
</evidence>
<evidence type="ECO:0000313" key="2">
    <source>
        <dbReference type="Proteomes" id="UP000838412"/>
    </source>
</evidence>
<dbReference type="AlphaFoldDB" id="A0A8J9YZM0"/>
<organism evidence="1 2">
    <name type="scientific">Branchiostoma lanceolatum</name>
    <name type="common">Common lancelet</name>
    <name type="synonym">Amphioxus lanceolatum</name>
    <dbReference type="NCBI Taxonomy" id="7740"/>
    <lineage>
        <taxon>Eukaryota</taxon>
        <taxon>Metazoa</taxon>
        <taxon>Chordata</taxon>
        <taxon>Cephalochordata</taxon>
        <taxon>Leptocardii</taxon>
        <taxon>Amphioxiformes</taxon>
        <taxon>Branchiostomatidae</taxon>
        <taxon>Branchiostoma</taxon>
    </lineage>
</organism>